<comment type="caution">
    <text evidence="1">The sequence shown here is derived from an EMBL/GenBank/DDBJ whole genome shotgun (WGS) entry which is preliminary data.</text>
</comment>
<dbReference type="EMBL" id="SIJB01000028">
    <property type="protein sequence ID" value="NBI29919.1"/>
    <property type="molecule type" value="Genomic_DNA"/>
</dbReference>
<keyword evidence="2" id="KW-1185">Reference proteome</keyword>
<organism evidence="1 2">
    <name type="scientific">Chengkuizengella marina</name>
    <dbReference type="NCBI Taxonomy" id="2507566"/>
    <lineage>
        <taxon>Bacteria</taxon>
        <taxon>Bacillati</taxon>
        <taxon>Bacillota</taxon>
        <taxon>Bacilli</taxon>
        <taxon>Bacillales</taxon>
        <taxon>Paenibacillaceae</taxon>
        <taxon>Chengkuizengella</taxon>
    </lineage>
</organism>
<name>A0A6N9Q4Y9_9BACL</name>
<gene>
    <name evidence="1" type="ORF">ERL59_13215</name>
</gene>
<dbReference type="AlphaFoldDB" id="A0A6N9Q4Y9"/>
<dbReference type="Proteomes" id="UP000448943">
    <property type="component" value="Unassembled WGS sequence"/>
</dbReference>
<proteinExistence type="predicted"/>
<dbReference type="OrthoDB" id="2647637at2"/>
<sequence>MWLSIEKEYRKMIVNNVWCSNCSDAVSIAQYVIQEHSTGIVLQGKCKNCGQEVARVVDFEN</sequence>
<evidence type="ECO:0000313" key="2">
    <source>
        <dbReference type="Proteomes" id="UP000448943"/>
    </source>
</evidence>
<accession>A0A6N9Q4Y9</accession>
<evidence type="ECO:0000313" key="1">
    <source>
        <dbReference type="EMBL" id="NBI29919.1"/>
    </source>
</evidence>
<protein>
    <submittedName>
        <fullName evidence="1">Uncharacterized protein</fullName>
    </submittedName>
</protein>
<reference evidence="1 2" key="1">
    <citation type="submission" date="2019-01" db="EMBL/GenBank/DDBJ databases">
        <title>Chengkuizengella sp. nov., isolated from deep-sea sediment of East Pacific Ocean.</title>
        <authorList>
            <person name="Yang J."/>
            <person name="Lai Q."/>
            <person name="Shao Z."/>
        </authorList>
    </citation>
    <scope>NUCLEOTIDE SEQUENCE [LARGE SCALE GENOMIC DNA]</scope>
    <source>
        <strain evidence="1 2">YPA3-1-1</strain>
    </source>
</reference>